<dbReference type="GO" id="GO:0005886">
    <property type="term" value="C:plasma membrane"/>
    <property type="evidence" value="ECO:0007669"/>
    <property type="project" value="TreeGrafter"/>
</dbReference>
<name>A0A1J4U9W0_9BACT</name>
<dbReference type="Pfam" id="PF04085">
    <property type="entry name" value="MreC"/>
    <property type="match status" value="1"/>
</dbReference>
<dbReference type="InterPro" id="IPR042175">
    <property type="entry name" value="Cell/Rod_MreC_2"/>
</dbReference>
<keyword evidence="6" id="KW-1133">Transmembrane helix</keyword>
<keyword evidence="5" id="KW-0175">Coiled coil</keyword>
<feature type="domain" description="Rod shape-determining protein MreC beta-barrel core" evidence="7">
    <location>
        <begin position="112"/>
        <end position="259"/>
    </location>
</feature>
<evidence type="ECO:0000256" key="1">
    <source>
        <dbReference type="ARBA" id="ARBA00009369"/>
    </source>
</evidence>
<protein>
    <recommendedName>
        <fullName evidence="2">Cell shape-determining protein MreC</fullName>
    </recommendedName>
    <alternativeName>
        <fullName evidence="4">Cell shape protein MreC</fullName>
    </alternativeName>
</protein>
<keyword evidence="6" id="KW-0812">Transmembrane</keyword>
<evidence type="ECO:0000256" key="4">
    <source>
        <dbReference type="ARBA" id="ARBA00032089"/>
    </source>
</evidence>
<dbReference type="EMBL" id="MNVC01000019">
    <property type="protein sequence ID" value="OIO19549.1"/>
    <property type="molecule type" value="Genomic_DNA"/>
</dbReference>
<dbReference type="Gene3D" id="2.40.10.350">
    <property type="entry name" value="Rod shape-determining protein MreC, domain 2"/>
    <property type="match status" value="1"/>
</dbReference>
<dbReference type="PANTHER" id="PTHR34138">
    <property type="entry name" value="CELL SHAPE-DETERMINING PROTEIN MREC"/>
    <property type="match status" value="1"/>
</dbReference>
<keyword evidence="3" id="KW-0133">Cell shape</keyword>
<dbReference type="STRING" id="1805238.AUJ23_01800"/>
<dbReference type="Proteomes" id="UP000181941">
    <property type="component" value="Unassembled WGS sequence"/>
</dbReference>
<comment type="similarity">
    <text evidence="1">Belongs to the MreC family.</text>
</comment>
<organism evidence="8 9">
    <name type="scientific">Candidatus Magasanikbacteria bacterium CG1_02_32_51</name>
    <dbReference type="NCBI Taxonomy" id="1805238"/>
    <lineage>
        <taxon>Bacteria</taxon>
        <taxon>Candidatus Magasanikiibacteriota</taxon>
    </lineage>
</organism>
<feature type="coiled-coil region" evidence="5">
    <location>
        <begin position="69"/>
        <end position="96"/>
    </location>
</feature>
<evidence type="ECO:0000256" key="6">
    <source>
        <dbReference type="SAM" id="Phobius"/>
    </source>
</evidence>
<dbReference type="NCBIfam" id="TIGR00219">
    <property type="entry name" value="mreC"/>
    <property type="match status" value="1"/>
</dbReference>
<sequence>MVTKSKTATFFTIFFVIIFVVGFNYFHWLDFVEKPLIFIVDWSLKPINKIKLYFKKTEQPLTTDDINTLEQIKEKNQLSEINVQILTEENLELKKQLNFFVQNNFEHVGAVVLSRTVNPLATTIMIDKGNKDGIQEGDPVVVNNGILIGKIIKVEDNRSVVRLINDNNSAIGATIMNRERSIGLVEGGYGLGVRMNYIPQNEVITPGDIIISSGLSDTIPRGLVIGNIEVVDKKPNEPFQQAVITPTADLSYINLVSIIVHKK</sequence>
<evidence type="ECO:0000313" key="9">
    <source>
        <dbReference type="Proteomes" id="UP000181941"/>
    </source>
</evidence>
<dbReference type="InterPro" id="IPR042177">
    <property type="entry name" value="Cell/Rod_1"/>
</dbReference>
<evidence type="ECO:0000256" key="5">
    <source>
        <dbReference type="SAM" id="Coils"/>
    </source>
</evidence>
<feature type="transmembrane region" description="Helical" evidence="6">
    <location>
        <begin position="7"/>
        <end position="28"/>
    </location>
</feature>
<dbReference type="PANTHER" id="PTHR34138:SF1">
    <property type="entry name" value="CELL SHAPE-DETERMINING PROTEIN MREC"/>
    <property type="match status" value="1"/>
</dbReference>
<proteinExistence type="inferred from homology"/>
<gene>
    <name evidence="8" type="ORF">AUJ23_01800</name>
</gene>
<evidence type="ECO:0000313" key="8">
    <source>
        <dbReference type="EMBL" id="OIO19549.1"/>
    </source>
</evidence>
<accession>A0A1J4U9W0</accession>
<evidence type="ECO:0000256" key="3">
    <source>
        <dbReference type="ARBA" id="ARBA00022960"/>
    </source>
</evidence>
<dbReference type="Gene3D" id="2.40.10.340">
    <property type="entry name" value="Rod shape-determining protein MreC, domain 1"/>
    <property type="match status" value="1"/>
</dbReference>
<dbReference type="InterPro" id="IPR055342">
    <property type="entry name" value="MreC_beta-barrel_core"/>
</dbReference>
<comment type="caution">
    <text evidence="8">The sequence shown here is derived from an EMBL/GenBank/DDBJ whole genome shotgun (WGS) entry which is preliminary data.</text>
</comment>
<dbReference type="AlphaFoldDB" id="A0A1J4U9W0"/>
<evidence type="ECO:0000256" key="2">
    <source>
        <dbReference type="ARBA" id="ARBA00013855"/>
    </source>
</evidence>
<evidence type="ECO:0000259" key="7">
    <source>
        <dbReference type="Pfam" id="PF04085"/>
    </source>
</evidence>
<reference evidence="8 9" key="1">
    <citation type="journal article" date="2016" name="Environ. Microbiol.">
        <title>Genomic resolution of a cold subsurface aquifer community provides metabolic insights for novel microbes adapted to high CO concentrations.</title>
        <authorList>
            <person name="Probst A.J."/>
            <person name="Castelle C.J."/>
            <person name="Singh A."/>
            <person name="Brown C.T."/>
            <person name="Anantharaman K."/>
            <person name="Sharon I."/>
            <person name="Hug L.A."/>
            <person name="Burstein D."/>
            <person name="Emerson J.B."/>
            <person name="Thomas B.C."/>
            <person name="Banfield J.F."/>
        </authorList>
    </citation>
    <scope>NUCLEOTIDE SEQUENCE [LARGE SCALE GENOMIC DNA]</scope>
    <source>
        <strain evidence="8">CG1_02_32_51</strain>
    </source>
</reference>
<dbReference type="GO" id="GO:0008360">
    <property type="term" value="P:regulation of cell shape"/>
    <property type="evidence" value="ECO:0007669"/>
    <property type="project" value="UniProtKB-KW"/>
</dbReference>
<dbReference type="InterPro" id="IPR007221">
    <property type="entry name" value="MreC"/>
</dbReference>
<keyword evidence="6" id="KW-0472">Membrane</keyword>